<dbReference type="Pfam" id="PF07586">
    <property type="entry name" value="HXXSHH"/>
    <property type="match status" value="1"/>
</dbReference>
<dbReference type="EMBL" id="CP036433">
    <property type="protein sequence ID" value="QDU96021.1"/>
    <property type="molecule type" value="Genomic_DNA"/>
</dbReference>
<dbReference type="KEGG" id="lcre:Pla8534_38400"/>
<name>A0A518DW04_9BACT</name>
<reference evidence="1 2" key="1">
    <citation type="submission" date="2019-02" db="EMBL/GenBank/DDBJ databases">
        <title>Deep-cultivation of Planctomycetes and their phenomic and genomic characterization uncovers novel biology.</title>
        <authorList>
            <person name="Wiegand S."/>
            <person name="Jogler M."/>
            <person name="Boedeker C."/>
            <person name="Pinto D."/>
            <person name="Vollmers J."/>
            <person name="Rivas-Marin E."/>
            <person name="Kohn T."/>
            <person name="Peeters S.H."/>
            <person name="Heuer A."/>
            <person name="Rast P."/>
            <person name="Oberbeckmann S."/>
            <person name="Bunk B."/>
            <person name="Jeske O."/>
            <person name="Meyerdierks A."/>
            <person name="Storesund J.E."/>
            <person name="Kallscheuer N."/>
            <person name="Luecker S."/>
            <person name="Lage O.M."/>
            <person name="Pohl T."/>
            <person name="Merkel B.J."/>
            <person name="Hornburger P."/>
            <person name="Mueller R.-W."/>
            <person name="Bruemmer F."/>
            <person name="Labrenz M."/>
            <person name="Spormann A.M."/>
            <person name="Op den Camp H."/>
            <person name="Overmann J."/>
            <person name="Amann R."/>
            <person name="Jetten M.S.M."/>
            <person name="Mascher T."/>
            <person name="Medema M.H."/>
            <person name="Devos D.P."/>
            <person name="Kaster A.-K."/>
            <person name="Ovreas L."/>
            <person name="Rohde M."/>
            <person name="Galperin M.Y."/>
            <person name="Jogler C."/>
        </authorList>
    </citation>
    <scope>NUCLEOTIDE SEQUENCE [LARGE SCALE GENOMIC DNA]</scope>
    <source>
        <strain evidence="1 2">Pla85_3_4</strain>
    </source>
</reference>
<dbReference type="InterPro" id="IPR011447">
    <property type="entry name" value="DUF1552"/>
</dbReference>
<sequence length="425" mass="46620">MKITNSITRRTLLRGVGATMCLPLLESVARSATPDKEQPPQRMIFIGHGWGVPIHDWFPETEGADYALTRCLEPMARHRSDFSVLSNLSNKRATAGHWGCTTWLTSAEVNGSGSVKNGVSVDQLAAHHLGGQTRFPSLELSCPNEGGFGQGLSLSWSLAGSPVAGETSPIGLFDRLFGAEEVSLEQRKFMLSRDHSVLDAVMADAKAMHGKISRRDREKVEEYFQSVRDIETRLGRSEDWLDIPKPPAPFERPAGKMKTSEELTVMYDLMAAAIEADLTRVISYRQPTVGLMAEAGFKVDGHQTTHCSKDSDPYRASLAKNIKEMELLARFIDKLKNIQDVNGQSAFHNSMIAYGGGIRNGHGLRNTPTLVAGHGGGGLDQGRHYVYTEDHTPLANLWLSMLRQTGIQVERFADSDGSLPGLFSV</sequence>
<dbReference type="RefSeq" id="WP_197442373.1">
    <property type="nucleotide sequence ID" value="NZ_CP036433.1"/>
</dbReference>
<evidence type="ECO:0000313" key="1">
    <source>
        <dbReference type="EMBL" id="QDU96021.1"/>
    </source>
</evidence>
<evidence type="ECO:0008006" key="3">
    <source>
        <dbReference type="Google" id="ProtNLM"/>
    </source>
</evidence>
<keyword evidence="2" id="KW-1185">Reference proteome</keyword>
<proteinExistence type="predicted"/>
<accession>A0A518DW04</accession>
<evidence type="ECO:0000313" key="2">
    <source>
        <dbReference type="Proteomes" id="UP000317648"/>
    </source>
</evidence>
<protein>
    <recommendedName>
        <fullName evidence="3">DUF1552 domain-containing protein</fullName>
    </recommendedName>
</protein>
<gene>
    <name evidence="1" type="ORF">Pla8534_38400</name>
</gene>
<dbReference type="Proteomes" id="UP000317648">
    <property type="component" value="Chromosome"/>
</dbReference>
<dbReference type="AlphaFoldDB" id="A0A518DW04"/>
<organism evidence="1 2">
    <name type="scientific">Lignipirellula cremea</name>
    <dbReference type="NCBI Taxonomy" id="2528010"/>
    <lineage>
        <taxon>Bacteria</taxon>
        <taxon>Pseudomonadati</taxon>
        <taxon>Planctomycetota</taxon>
        <taxon>Planctomycetia</taxon>
        <taxon>Pirellulales</taxon>
        <taxon>Pirellulaceae</taxon>
        <taxon>Lignipirellula</taxon>
    </lineage>
</organism>